<dbReference type="AlphaFoldDB" id="A0A1Y3GCT3"/>
<keyword evidence="6 11" id="KW-0547">Nucleotide-binding</keyword>
<dbReference type="Pfam" id="PF01409">
    <property type="entry name" value="tRNA-synt_2d"/>
    <property type="match status" value="1"/>
</dbReference>
<dbReference type="GO" id="GO:0000287">
    <property type="term" value="F:magnesium ion binding"/>
    <property type="evidence" value="ECO:0007669"/>
    <property type="project" value="UniProtKB-UniRule"/>
</dbReference>
<feature type="domain" description="Aminoacyl-transfer RNA synthetases class-II family profile" evidence="12">
    <location>
        <begin position="249"/>
        <end position="502"/>
    </location>
</feature>
<dbReference type="PROSITE" id="PS50862">
    <property type="entry name" value="AA_TRNA_LIGASE_II"/>
    <property type="match status" value="1"/>
</dbReference>
<dbReference type="RefSeq" id="WP_143406844.1">
    <property type="nucleotide sequence ID" value="NZ_MRZU01000003.1"/>
</dbReference>
<evidence type="ECO:0000256" key="5">
    <source>
        <dbReference type="ARBA" id="ARBA00022723"/>
    </source>
</evidence>
<dbReference type="PANTHER" id="PTHR11538">
    <property type="entry name" value="PHENYLALANYL-TRNA SYNTHETASE"/>
    <property type="match status" value="1"/>
</dbReference>
<evidence type="ECO:0000256" key="1">
    <source>
        <dbReference type="ARBA" id="ARBA00004496"/>
    </source>
</evidence>
<comment type="similarity">
    <text evidence="2 11">Belongs to the class-II aminoacyl-tRNA synthetase family. Phe-tRNA synthetase alpha subunit type 2 subfamily.</text>
</comment>
<name>A0A1Y3GCT3_9EURY</name>
<evidence type="ECO:0000259" key="12">
    <source>
        <dbReference type="PROSITE" id="PS50862"/>
    </source>
</evidence>
<gene>
    <name evidence="11" type="primary">pheS</name>
    <name evidence="13" type="ORF">AMET1_0912</name>
</gene>
<evidence type="ECO:0000256" key="6">
    <source>
        <dbReference type="ARBA" id="ARBA00022741"/>
    </source>
</evidence>
<feature type="binding site" evidence="11">
    <location>
        <begin position="387"/>
        <end position="389"/>
    </location>
    <ligand>
        <name>L-phenylalanine</name>
        <dbReference type="ChEBI" id="CHEBI:58095"/>
    </ligand>
</feature>
<evidence type="ECO:0000313" key="13">
    <source>
        <dbReference type="EMBL" id="OUJ19258.1"/>
    </source>
</evidence>
<dbReference type="GO" id="GO:0005737">
    <property type="term" value="C:cytoplasm"/>
    <property type="evidence" value="ECO:0007669"/>
    <property type="project" value="UniProtKB-SubCell"/>
</dbReference>
<dbReference type="InterPro" id="IPR006195">
    <property type="entry name" value="aa-tRNA-synth_II"/>
</dbReference>
<evidence type="ECO:0000313" key="14">
    <source>
        <dbReference type="Proteomes" id="UP000195137"/>
    </source>
</evidence>
<dbReference type="Gene3D" id="3.30.930.10">
    <property type="entry name" value="Bira Bifunctional Protein, Domain 2"/>
    <property type="match status" value="1"/>
</dbReference>
<comment type="subcellular location">
    <subcellularLocation>
        <location evidence="1 11">Cytoplasm</location>
    </subcellularLocation>
</comment>
<keyword evidence="10 11" id="KW-0030">Aminoacyl-tRNA synthetase</keyword>
<keyword evidence="14" id="KW-1185">Reference proteome</keyword>
<keyword evidence="5 11" id="KW-0479">Metal-binding</keyword>
<comment type="cofactor">
    <cofactor evidence="11">
        <name>Mg(2+)</name>
        <dbReference type="ChEBI" id="CHEBI:18420"/>
    </cofactor>
    <text evidence="11">Binds 2 magnesium ions per tetramer.</text>
</comment>
<comment type="catalytic activity">
    <reaction evidence="11">
        <text>tRNA(Phe) + L-phenylalanine + ATP = L-phenylalanyl-tRNA(Phe) + AMP + diphosphate + H(+)</text>
        <dbReference type="Rhea" id="RHEA:19413"/>
        <dbReference type="Rhea" id="RHEA-COMP:9668"/>
        <dbReference type="Rhea" id="RHEA-COMP:9699"/>
        <dbReference type="ChEBI" id="CHEBI:15378"/>
        <dbReference type="ChEBI" id="CHEBI:30616"/>
        <dbReference type="ChEBI" id="CHEBI:33019"/>
        <dbReference type="ChEBI" id="CHEBI:58095"/>
        <dbReference type="ChEBI" id="CHEBI:78442"/>
        <dbReference type="ChEBI" id="CHEBI:78531"/>
        <dbReference type="ChEBI" id="CHEBI:456215"/>
        <dbReference type="EC" id="6.1.1.20"/>
    </reaction>
</comment>
<dbReference type="InterPro" id="IPR045864">
    <property type="entry name" value="aa-tRNA-synth_II/BPL/LPL"/>
</dbReference>
<dbReference type="GO" id="GO:0004826">
    <property type="term" value="F:phenylalanine-tRNA ligase activity"/>
    <property type="evidence" value="ECO:0007669"/>
    <property type="project" value="UniProtKB-UniRule"/>
</dbReference>
<dbReference type="GO" id="GO:0006432">
    <property type="term" value="P:phenylalanyl-tRNA aminoacylation"/>
    <property type="evidence" value="ECO:0007669"/>
    <property type="project" value="UniProtKB-UniRule"/>
</dbReference>
<feature type="binding site" evidence="11">
    <location>
        <position position="429"/>
    </location>
    <ligand>
        <name>Mg(2+)</name>
        <dbReference type="ChEBI" id="CHEBI:18420"/>
        <note>ligand shared with heterodimeric partner</note>
    </ligand>
</feature>
<dbReference type="HAMAP" id="MF_00282">
    <property type="entry name" value="Phe_tRNA_synth_alpha2"/>
    <property type="match status" value="1"/>
</dbReference>
<dbReference type="SUPFAM" id="SSF55681">
    <property type="entry name" value="Class II aaRS and biotin synthetases"/>
    <property type="match status" value="1"/>
</dbReference>
<keyword evidence="4 11" id="KW-0436">Ligase</keyword>
<dbReference type="FunFam" id="3.30.930.10:FF:000095">
    <property type="entry name" value="Phenylalanine--tRNA ligase alpha subunit"/>
    <property type="match status" value="1"/>
</dbReference>
<evidence type="ECO:0000256" key="2">
    <source>
        <dbReference type="ARBA" id="ARBA00006703"/>
    </source>
</evidence>
<reference evidence="13 14" key="1">
    <citation type="submission" date="2016-12" db="EMBL/GenBank/DDBJ databases">
        <title>Discovery of methanogenic haloarchaea.</title>
        <authorList>
            <person name="Sorokin D.Y."/>
            <person name="Makarova K.S."/>
            <person name="Abbas B."/>
            <person name="Ferrer M."/>
            <person name="Golyshin P.N."/>
        </authorList>
    </citation>
    <scope>NUCLEOTIDE SEQUENCE [LARGE SCALE GENOMIC DNA]</scope>
    <source>
        <strain evidence="13">AMET1</strain>
    </source>
</reference>
<keyword evidence="9 11" id="KW-0648">Protein biosynthesis</keyword>
<dbReference type="EC" id="6.1.1.20" evidence="11"/>
<dbReference type="NCBIfam" id="NF003210">
    <property type="entry name" value="PRK04172.1"/>
    <property type="match status" value="1"/>
</dbReference>
<dbReference type="GO" id="GO:0005524">
    <property type="term" value="F:ATP binding"/>
    <property type="evidence" value="ECO:0007669"/>
    <property type="project" value="UniProtKB-UniRule"/>
</dbReference>
<feature type="binding site" evidence="11">
    <location>
        <position position="427"/>
    </location>
    <ligand>
        <name>L-phenylalanine</name>
        <dbReference type="ChEBI" id="CHEBI:58095"/>
    </ligand>
</feature>
<protein>
    <recommendedName>
        <fullName evidence="11">Phenylalanine--tRNA ligase alpha subunit</fullName>
        <ecNumber evidence="11">6.1.1.20</ecNumber>
    </recommendedName>
    <alternativeName>
        <fullName evidence="11">Phenylalanyl-tRNA synthetase alpha subunit</fullName>
        <shortName evidence="11">PheRS</shortName>
    </alternativeName>
</protein>
<keyword evidence="7 11" id="KW-0067">ATP-binding</keyword>
<evidence type="ECO:0000256" key="8">
    <source>
        <dbReference type="ARBA" id="ARBA00022842"/>
    </source>
</evidence>
<dbReference type="InterPro" id="IPR004529">
    <property type="entry name" value="Phe-tRNA-synth_IIc_asu"/>
</dbReference>
<dbReference type="OrthoDB" id="372178at2157"/>
<evidence type="ECO:0000256" key="11">
    <source>
        <dbReference type="HAMAP-Rule" id="MF_00282"/>
    </source>
</evidence>
<evidence type="ECO:0000256" key="3">
    <source>
        <dbReference type="ARBA" id="ARBA00022490"/>
    </source>
</evidence>
<feature type="binding site" evidence="11">
    <location>
        <position position="453"/>
    </location>
    <ligand>
        <name>L-phenylalanine</name>
        <dbReference type="ChEBI" id="CHEBI:58095"/>
    </ligand>
</feature>
<accession>A0A1Y3GCT3</accession>
<dbReference type="CDD" id="cd00496">
    <property type="entry name" value="PheRS_alpha_core"/>
    <property type="match status" value="1"/>
</dbReference>
<organism evidence="13 14">
    <name type="scientific">Methanonatronarchaeum thermophilum</name>
    <dbReference type="NCBI Taxonomy" id="1927129"/>
    <lineage>
        <taxon>Archaea</taxon>
        <taxon>Methanobacteriati</taxon>
        <taxon>Methanobacteriota</taxon>
        <taxon>Methanonatronarchaeia</taxon>
        <taxon>Methanonatronarchaeales</taxon>
        <taxon>Methanonatronarchaeaceae</taxon>
        <taxon>Methanonatronarchaeum</taxon>
    </lineage>
</organism>
<keyword evidence="3 11" id="KW-0963">Cytoplasm</keyword>
<evidence type="ECO:0000256" key="10">
    <source>
        <dbReference type="ARBA" id="ARBA00023146"/>
    </source>
</evidence>
<proteinExistence type="inferred from homology"/>
<keyword evidence="8 11" id="KW-0460">Magnesium</keyword>
<evidence type="ECO:0000256" key="7">
    <source>
        <dbReference type="ARBA" id="ARBA00022840"/>
    </source>
</evidence>
<dbReference type="EMBL" id="MRZU01000003">
    <property type="protein sequence ID" value="OUJ19258.1"/>
    <property type="molecule type" value="Genomic_DNA"/>
</dbReference>
<evidence type="ECO:0000256" key="9">
    <source>
        <dbReference type="ARBA" id="ARBA00022917"/>
    </source>
</evidence>
<evidence type="ECO:0000256" key="4">
    <source>
        <dbReference type="ARBA" id="ARBA00022598"/>
    </source>
</evidence>
<sequence>MDFRSHEVGVLKVLSDLGSASPAEVAGVGDVDESGVMRAGLELQEKGLVEIEESSEIFFEIGGEGRRLLEYGLPEDRVLSFVGDGVSSLGSLSQELEGDVLNIGLGWIRDKGLGEIVGGEIKLTDKGRDRLELEEKPELKVLRFLSDEPKSMGSVEQLVDNPESILDELLSRNQAVQKVEKVSRELKITDKGRKVVRDGLDRDFDNYIHELTPELISSGEWREREFRKYDVTASTQPVYPGKRHPYQLILDDIRRIFRDMGFKEIKGRTVESSFWNFDALFQPQDHPAREMQDTFYLETPNELDLPDDELVSRVKKMHEEGGELDSTGWRDPWSRSLSKKAVLRTHTTSTTISYLARNPRPPEKVFSIDRAYRRETIDATHLPQFYQLEGIVLGEKLSFNNLLGYLSTFYSRMGFDEIRFRPGYFPYTEPSVEPEVYVEELGEWVELGGAGVFRREVTKPIGVEHPVLAWGLGIGRLAMLKLGLTDLRDLYQSDIDWLRRNPTCRL</sequence>
<dbReference type="NCBIfam" id="TIGR00468">
    <property type="entry name" value="pheS"/>
    <property type="match status" value="1"/>
</dbReference>
<dbReference type="InterPro" id="IPR002319">
    <property type="entry name" value="Phenylalanyl-tRNA_Synthase"/>
</dbReference>
<dbReference type="GO" id="GO:0000049">
    <property type="term" value="F:tRNA binding"/>
    <property type="evidence" value="ECO:0007669"/>
    <property type="project" value="InterPro"/>
</dbReference>
<dbReference type="InterPro" id="IPR022917">
    <property type="entry name" value="Phe_tRNA_ligase_alpha_bac/arc"/>
</dbReference>
<dbReference type="Proteomes" id="UP000195137">
    <property type="component" value="Unassembled WGS sequence"/>
</dbReference>
<dbReference type="PANTHER" id="PTHR11538:SF40">
    <property type="entry name" value="PHENYLALANINE--TRNA LIGASE ALPHA SUBUNIT"/>
    <property type="match status" value="1"/>
</dbReference>
<feature type="binding site" evidence="11">
    <location>
        <position position="348"/>
    </location>
    <ligand>
        <name>L-phenylalanine</name>
        <dbReference type="ChEBI" id="CHEBI:58095"/>
    </ligand>
</feature>
<comment type="caution">
    <text evidence="13">The sequence shown here is derived from an EMBL/GenBank/DDBJ whole genome shotgun (WGS) entry which is preliminary data.</text>
</comment>
<comment type="subunit">
    <text evidence="11">Tetramer of two alpha and two beta subunits.</text>
</comment>